<reference evidence="5 6" key="1">
    <citation type="submission" date="2024-09" db="EMBL/GenBank/DDBJ databases">
        <authorList>
            <person name="Sun Q."/>
            <person name="Mori K."/>
        </authorList>
    </citation>
    <scope>NUCLEOTIDE SEQUENCE [LARGE SCALE GENOMIC DNA]</scope>
    <source>
        <strain evidence="5 6">TISTR 2452</strain>
    </source>
</reference>
<dbReference type="EMBL" id="JBHMDO010000022">
    <property type="protein sequence ID" value="MFB9326808.1"/>
    <property type="molecule type" value="Genomic_DNA"/>
</dbReference>
<dbReference type="InterPro" id="IPR036390">
    <property type="entry name" value="WH_DNA-bd_sf"/>
</dbReference>
<dbReference type="CDD" id="cd07377">
    <property type="entry name" value="WHTH_GntR"/>
    <property type="match status" value="1"/>
</dbReference>
<feature type="domain" description="HTH gntR-type" evidence="4">
    <location>
        <begin position="3"/>
        <end position="70"/>
    </location>
</feature>
<keyword evidence="1" id="KW-0805">Transcription regulation</keyword>
<dbReference type="PANTHER" id="PTHR43537">
    <property type="entry name" value="TRANSCRIPTIONAL REGULATOR, GNTR FAMILY"/>
    <property type="match status" value="1"/>
</dbReference>
<dbReference type="InterPro" id="IPR000524">
    <property type="entry name" value="Tscrpt_reg_HTH_GntR"/>
</dbReference>
<dbReference type="SUPFAM" id="SSF48008">
    <property type="entry name" value="GntR ligand-binding domain-like"/>
    <property type="match status" value="1"/>
</dbReference>
<evidence type="ECO:0000256" key="2">
    <source>
        <dbReference type="ARBA" id="ARBA00023125"/>
    </source>
</evidence>
<dbReference type="PANTHER" id="PTHR43537:SF5">
    <property type="entry name" value="UXU OPERON TRANSCRIPTIONAL REGULATOR"/>
    <property type="match status" value="1"/>
</dbReference>
<keyword evidence="3" id="KW-0804">Transcription</keyword>
<dbReference type="SMART" id="SM00895">
    <property type="entry name" value="FCD"/>
    <property type="match status" value="1"/>
</dbReference>
<evidence type="ECO:0000256" key="1">
    <source>
        <dbReference type="ARBA" id="ARBA00023015"/>
    </source>
</evidence>
<dbReference type="SMART" id="SM00345">
    <property type="entry name" value="HTH_GNTR"/>
    <property type="match status" value="1"/>
</dbReference>
<evidence type="ECO:0000313" key="5">
    <source>
        <dbReference type="EMBL" id="MFB9326808.1"/>
    </source>
</evidence>
<dbReference type="Gene3D" id="1.10.10.10">
    <property type="entry name" value="Winged helix-like DNA-binding domain superfamily/Winged helix DNA-binding domain"/>
    <property type="match status" value="1"/>
</dbReference>
<organism evidence="5 6">
    <name type="scientific">Paenibacillus aurantiacus</name>
    <dbReference type="NCBI Taxonomy" id="1936118"/>
    <lineage>
        <taxon>Bacteria</taxon>
        <taxon>Bacillati</taxon>
        <taxon>Bacillota</taxon>
        <taxon>Bacilli</taxon>
        <taxon>Bacillales</taxon>
        <taxon>Paenibacillaceae</taxon>
        <taxon>Paenibacillus</taxon>
    </lineage>
</organism>
<dbReference type="PRINTS" id="PR00035">
    <property type="entry name" value="HTHGNTR"/>
</dbReference>
<dbReference type="PROSITE" id="PS50949">
    <property type="entry name" value="HTH_GNTR"/>
    <property type="match status" value="1"/>
</dbReference>
<dbReference type="InterPro" id="IPR036388">
    <property type="entry name" value="WH-like_DNA-bd_sf"/>
</dbReference>
<gene>
    <name evidence="5" type="ORF">ACFFSY_12855</name>
</gene>
<evidence type="ECO:0000313" key="6">
    <source>
        <dbReference type="Proteomes" id="UP001589747"/>
    </source>
</evidence>
<name>A0ABV5KRG0_9BACL</name>
<sequence length="214" mass="23565">MTISLADHIYAGLRAKLVRAELMPGMLLSENELAAEFGMSRTPVRTALSRLETEGFVVSLKNRGILVKELSGKEVLDMFEAIAGMQAYTAEAVAQRGGGFNIPALEQVLGEQRAATARGDYAAHMEHSLAFTAVFLAAANNTFMLRMVEECRDKLMMAAIVNYKRTPHQEHYSSDAVNERLLELVKAGDYAGLRQAALDSYTAVRERAFRSGQF</sequence>
<dbReference type="Gene3D" id="1.20.120.530">
    <property type="entry name" value="GntR ligand-binding domain-like"/>
    <property type="match status" value="1"/>
</dbReference>
<accession>A0ABV5KRG0</accession>
<dbReference type="InterPro" id="IPR011711">
    <property type="entry name" value="GntR_C"/>
</dbReference>
<evidence type="ECO:0000259" key="4">
    <source>
        <dbReference type="PROSITE" id="PS50949"/>
    </source>
</evidence>
<protein>
    <submittedName>
        <fullName evidence="5">GntR family transcriptional regulator</fullName>
    </submittedName>
</protein>
<dbReference type="Pfam" id="PF00392">
    <property type="entry name" value="GntR"/>
    <property type="match status" value="1"/>
</dbReference>
<dbReference type="Pfam" id="PF07729">
    <property type="entry name" value="FCD"/>
    <property type="match status" value="1"/>
</dbReference>
<dbReference type="Proteomes" id="UP001589747">
    <property type="component" value="Unassembled WGS sequence"/>
</dbReference>
<dbReference type="InterPro" id="IPR008920">
    <property type="entry name" value="TF_FadR/GntR_C"/>
</dbReference>
<evidence type="ECO:0000256" key="3">
    <source>
        <dbReference type="ARBA" id="ARBA00023163"/>
    </source>
</evidence>
<comment type="caution">
    <text evidence="5">The sequence shown here is derived from an EMBL/GenBank/DDBJ whole genome shotgun (WGS) entry which is preliminary data.</text>
</comment>
<keyword evidence="6" id="KW-1185">Reference proteome</keyword>
<proteinExistence type="predicted"/>
<keyword evidence="2" id="KW-0238">DNA-binding</keyword>
<dbReference type="SUPFAM" id="SSF46785">
    <property type="entry name" value="Winged helix' DNA-binding domain"/>
    <property type="match status" value="1"/>
</dbReference>
<dbReference type="RefSeq" id="WP_377494443.1">
    <property type="nucleotide sequence ID" value="NZ_JBHMDO010000022.1"/>
</dbReference>